<feature type="signal peptide" evidence="1">
    <location>
        <begin position="1"/>
        <end position="18"/>
    </location>
</feature>
<dbReference type="AlphaFoldDB" id="A0A2D2DGJ6"/>
<dbReference type="KEGG" id="mass:CR152_06015"/>
<gene>
    <name evidence="2" type="ORF">CR152_06015</name>
</gene>
<feature type="chain" id="PRO_5013844077" description="DUF2846 domain-containing protein" evidence="1">
    <location>
        <begin position="19"/>
        <end position="206"/>
    </location>
</feature>
<evidence type="ECO:0000313" key="2">
    <source>
        <dbReference type="EMBL" id="ATQ74118.1"/>
    </source>
</evidence>
<dbReference type="Proteomes" id="UP000229897">
    <property type="component" value="Chromosome"/>
</dbReference>
<protein>
    <recommendedName>
        <fullName evidence="4">DUF2846 domain-containing protein</fullName>
    </recommendedName>
</protein>
<dbReference type="EMBL" id="CP024608">
    <property type="protein sequence ID" value="ATQ74118.1"/>
    <property type="molecule type" value="Genomic_DNA"/>
</dbReference>
<dbReference type="OrthoDB" id="5951953at2"/>
<name>A0A2D2DGJ6_9BURK</name>
<evidence type="ECO:0008006" key="4">
    <source>
        <dbReference type="Google" id="ProtNLM"/>
    </source>
</evidence>
<evidence type="ECO:0000256" key="1">
    <source>
        <dbReference type="SAM" id="SignalP"/>
    </source>
</evidence>
<reference evidence="2" key="1">
    <citation type="submission" date="2017-10" db="EMBL/GenBank/DDBJ databases">
        <title>Massilia psychrophilum sp. nov., a novel purple-pigmented bacterium isolated from Tianshan glacier, Xinjiang Municipality, China.</title>
        <authorList>
            <person name="Wang H."/>
        </authorList>
    </citation>
    <scope>NUCLEOTIDE SEQUENCE [LARGE SCALE GENOMIC DNA]</scope>
    <source>
        <strain evidence="2">B2</strain>
    </source>
</reference>
<proteinExistence type="predicted"/>
<keyword evidence="3" id="KW-1185">Reference proteome</keyword>
<sequence>MKKTLIMVAAILALSACASSGPPPPPTFIDATATTLSAPPADKAQIIFLQPKNLMMPLAAVGIYDVTDSDMTLLSMLPTHSKSVHLVTPGAHRFMAGYGAYNYLMDANVEAGKRYYVVARFIYGMGFQLRPIRTSGKAGFSVENPDFAGWVSKTRFVEKSPEADLLHAKYKVGNETAKAAAIADLLKKTPEQRAELTLNKEDAIAQ</sequence>
<keyword evidence="1" id="KW-0732">Signal</keyword>
<dbReference type="PROSITE" id="PS51257">
    <property type="entry name" value="PROKAR_LIPOPROTEIN"/>
    <property type="match status" value="1"/>
</dbReference>
<dbReference type="RefSeq" id="WP_157778344.1">
    <property type="nucleotide sequence ID" value="NZ_CP024608.1"/>
</dbReference>
<evidence type="ECO:0000313" key="3">
    <source>
        <dbReference type="Proteomes" id="UP000229897"/>
    </source>
</evidence>
<accession>A0A2D2DGJ6</accession>
<organism evidence="2 3">
    <name type="scientific">Massilia violaceinigra</name>
    <dbReference type="NCBI Taxonomy" id="2045208"/>
    <lineage>
        <taxon>Bacteria</taxon>
        <taxon>Pseudomonadati</taxon>
        <taxon>Pseudomonadota</taxon>
        <taxon>Betaproteobacteria</taxon>
        <taxon>Burkholderiales</taxon>
        <taxon>Oxalobacteraceae</taxon>
        <taxon>Telluria group</taxon>
        <taxon>Massilia</taxon>
    </lineage>
</organism>